<evidence type="ECO:0000313" key="2">
    <source>
        <dbReference type="EMBL" id="SCB32773.1"/>
    </source>
</evidence>
<dbReference type="RefSeq" id="WP_075855598.1">
    <property type="nucleotide sequence ID" value="NZ_FMAC01000009.1"/>
</dbReference>
<dbReference type="InterPro" id="IPR029060">
    <property type="entry name" value="PIN-like_dom_sf"/>
</dbReference>
<proteinExistence type="predicted"/>
<feature type="domain" description="PIN" evidence="1">
    <location>
        <begin position="7"/>
        <end position="116"/>
    </location>
</feature>
<dbReference type="InterPro" id="IPR052106">
    <property type="entry name" value="PINc/VapC_TA"/>
</dbReference>
<dbReference type="Gene3D" id="3.40.50.1010">
    <property type="entry name" value="5'-nuclease"/>
    <property type="match status" value="1"/>
</dbReference>
<dbReference type="Pfam" id="PF01850">
    <property type="entry name" value="PIN"/>
    <property type="match status" value="1"/>
</dbReference>
<evidence type="ECO:0000259" key="1">
    <source>
        <dbReference type="Pfam" id="PF01850"/>
    </source>
</evidence>
<dbReference type="Proteomes" id="UP000186228">
    <property type="component" value="Unassembled WGS sequence"/>
</dbReference>
<dbReference type="STRING" id="52131.GA0061100_109111"/>
<sequence length="134" mass="14889">MPPVLDFLDTNVLLYALTAEEQAEKAQSLLAQPFAISAQALNEFANVGRKKLRMPWEDIHEAIEAIVAVAAIIVPVNEKITLTGLRLAQRYQLSFYDATMVAAAIEAGCERFYSEDLHNGLVVEKQLMIINPFV</sequence>
<dbReference type="CDD" id="cd18692">
    <property type="entry name" value="PIN_VapC-like"/>
    <property type="match status" value="1"/>
</dbReference>
<accession>A0A1C3VYI5</accession>
<keyword evidence="3" id="KW-1185">Reference proteome</keyword>
<organism evidence="2 3">
    <name type="scientific">Rhizobium hainanense</name>
    <dbReference type="NCBI Taxonomy" id="52131"/>
    <lineage>
        <taxon>Bacteria</taxon>
        <taxon>Pseudomonadati</taxon>
        <taxon>Pseudomonadota</taxon>
        <taxon>Alphaproteobacteria</taxon>
        <taxon>Hyphomicrobiales</taxon>
        <taxon>Rhizobiaceae</taxon>
        <taxon>Rhizobium/Agrobacterium group</taxon>
        <taxon>Rhizobium</taxon>
    </lineage>
</organism>
<dbReference type="InterPro" id="IPR002716">
    <property type="entry name" value="PIN_dom"/>
</dbReference>
<name>A0A1C3VYI5_9HYPH</name>
<evidence type="ECO:0000313" key="3">
    <source>
        <dbReference type="Proteomes" id="UP000186228"/>
    </source>
</evidence>
<reference evidence="3" key="1">
    <citation type="submission" date="2016-08" db="EMBL/GenBank/DDBJ databases">
        <authorList>
            <person name="Varghese N."/>
            <person name="Submissions Spin"/>
        </authorList>
    </citation>
    <scope>NUCLEOTIDE SEQUENCE [LARGE SCALE GENOMIC DNA]</scope>
    <source>
        <strain evidence="3">CCBAU 57015</strain>
    </source>
</reference>
<dbReference type="AlphaFoldDB" id="A0A1C3VYI5"/>
<dbReference type="EMBL" id="FMAC01000009">
    <property type="protein sequence ID" value="SCB32773.1"/>
    <property type="molecule type" value="Genomic_DNA"/>
</dbReference>
<protein>
    <submittedName>
        <fullName evidence="2">Predicted nucleic acid-binding protein, contains PIN domain</fullName>
    </submittedName>
</protein>
<dbReference type="SUPFAM" id="SSF88723">
    <property type="entry name" value="PIN domain-like"/>
    <property type="match status" value="1"/>
</dbReference>
<dbReference type="PANTHER" id="PTHR38826:SF5">
    <property type="entry name" value="RIBONUCLEASE VAPC13"/>
    <property type="match status" value="1"/>
</dbReference>
<dbReference type="OrthoDB" id="163436at2"/>
<gene>
    <name evidence="2" type="ORF">GA0061100_109111</name>
</gene>
<dbReference type="PANTHER" id="PTHR38826">
    <property type="entry name" value="RIBONUCLEASE VAPC13"/>
    <property type="match status" value="1"/>
</dbReference>